<dbReference type="PANTHER" id="PTHR43152:SF3">
    <property type="entry name" value="UVRABC SYSTEM PROTEIN A"/>
    <property type="match status" value="1"/>
</dbReference>
<evidence type="ECO:0000256" key="9">
    <source>
        <dbReference type="ARBA" id="ARBA00023125"/>
    </source>
</evidence>
<proteinExistence type="inferred from homology"/>
<dbReference type="Gene3D" id="3.40.50.300">
    <property type="entry name" value="P-loop containing nucleotide triphosphate hydrolases"/>
    <property type="match status" value="1"/>
</dbReference>
<dbReference type="GO" id="GO:0006281">
    <property type="term" value="P:DNA repair"/>
    <property type="evidence" value="ECO:0007669"/>
    <property type="project" value="UniProtKB-KW"/>
</dbReference>
<keyword evidence="5" id="KW-0227">DNA damage</keyword>
<evidence type="ECO:0000256" key="10">
    <source>
        <dbReference type="ARBA" id="ARBA00023204"/>
    </source>
</evidence>
<evidence type="ECO:0000256" key="12">
    <source>
        <dbReference type="ARBA" id="ARBA00039316"/>
    </source>
</evidence>
<dbReference type="GO" id="GO:0003677">
    <property type="term" value="F:DNA binding"/>
    <property type="evidence" value="ECO:0007669"/>
    <property type="project" value="UniProtKB-KW"/>
</dbReference>
<evidence type="ECO:0000256" key="4">
    <source>
        <dbReference type="ARBA" id="ARBA00022741"/>
    </source>
</evidence>
<gene>
    <name evidence="14" type="ORF">SAMN05518846_10914</name>
</gene>
<keyword evidence="6" id="KW-0228">DNA excision</keyword>
<dbReference type="Proteomes" id="UP000198915">
    <property type="component" value="Unassembled WGS sequence"/>
</dbReference>
<dbReference type="GO" id="GO:0005737">
    <property type="term" value="C:cytoplasm"/>
    <property type="evidence" value="ECO:0007669"/>
    <property type="project" value="UniProtKB-SubCell"/>
</dbReference>
<name>A0A1I3X275_9BACL</name>
<evidence type="ECO:0000256" key="1">
    <source>
        <dbReference type="ARBA" id="ARBA00004496"/>
    </source>
</evidence>
<keyword evidence="15" id="KW-1185">Reference proteome</keyword>
<keyword evidence="3" id="KW-0677">Repeat</keyword>
<dbReference type="GO" id="GO:0004518">
    <property type="term" value="F:nuclease activity"/>
    <property type="evidence" value="ECO:0007669"/>
    <property type="project" value="UniProtKB-KW"/>
</dbReference>
<keyword evidence="2" id="KW-0963">Cytoplasm</keyword>
<keyword evidence="10" id="KW-0234">DNA repair</keyword>
<reference evidence="15" key="1">
    <citation type="submission" date="2016-10" db="EMBL/GenBank/DDBJ databases">
        <authorList>
            <person name="Varghese N."/>
            <person name="Submissions S."/>
        </authorList>
    </citation>
    <scope>NUCLEOTIDE SEQUENCE [LARGE SCALE GENOMIC DNA]</scope>
    <source>
        <strain evidence="15">OK042</strain>
    </source>
</reference>
<keyword evidence="9" id="KW-0238">DNA-binding</keyword>
<evidence type="ECO:0000313" key="15">
    <source>
        <dbReference type="Proteomes" id="UP000198915"/>
    </source>
</evidence>
<evidence type="ECO:0000313" key="14">
    <source>
        <dbReference type="EMBL" id="SFK13389.1"/>
    </source>
</evidence>
<evidence type="ECO:0000256" key="5">
    <source>
        <dbReference type="ARBA" id="ARBA00022763"/>
    </source>
</evidence>
<dbReference type="EMBL" id="FORT01000009">
    <property type="protein sequence ID" value="SFK13389.1"/>
    <property type="molecule type" value="Genomic_DNA"/>
</dbReference>
<organism evidence="14 15">
    <name type="scientific">Brevibacillus centrosporus</name>
    <dbReference type="NCBI Taxonomy" id="54910"/>
    <lineage>
        <taxon>Bacteria</taxon>
        <taxon>Bacillati</taxon>
        <taxon>Bacillota</taxon>
        <taxon>Bacilli</taxon>
        <taxon>Bacillales</taxon>
        <taxon>Paenibacillaceae</taxon>
        <taxon>Brevibacillus</taxon>
    </lineage>
</organism>
<evidence type="ECO:0000256" key="6">
    <source>
        <dbReference type="ARBA" id="ARBA00022769"/>
    </source>
</evidence>
<comment type="subcellular location">
    <subcellularLocation>
        <location evidence="1">Cytoplasm</location>
    </subcellularLocation>
</comment>
<sequence>MDFAGKATNITVEGVIEHNLEVISQADWIIDSGPDGGSKGGQVVFEGIPEQIIHAEQSITGRYLK</sequence>
<dbReference type="InterPro" id="IPR027417">
    <property type="entry name" value="P-loop_NTPase"/>
</dbReference>
<protein>
    <recommendedName>
        <fullName evidence="12">UvrABC system protein A</fullName>
    </recommendedName>
    <alternativeName>
        <fullName evidence="13">Excinuclease ABC subunit A</fullName>
    </alternativeName>
</protein>
<keyword evidence="8" id="KW-0267">Excision nuclease</keyword>
<evidence type="ECO:0000256" key="11">
    <source>
        <dbReference type="ARBA" id="ARBA00038000"/>
    </source>
</evidence>
<keyword evidence="4" id="KW-0547">Nucleotide-binding</keyword>
<dbReference type="PANTHER" id="PTHR43152">
    <property type="entry name" value="UVRABC SYSTEM PROTEIN A"/>
    <property type="match status" value="1"/>
</dbReference>
<evidence type="ECO:0000256" key="13">
    <source>
        <dbReference type="ARBA" id="ARBA00042156"/>
    </source>
</evidence>
<evidence type="ECO:0000256" key="3">
    <source>
        <dbReference type="ARBA" id="ARBA00022737"/>
    </source>
</evidence>
<keyword evidence="7" id="KW-0067">ATP-binding</keyword>
<evidence type="ECO:0000256" key="2">
    <source>
        <dbReference type="ARBA" id="ARBA00022490"/>
    </source>
</evidence>
<accession>A0A1I3X275</accession>
<dbReference type="GO" id="GO:0005524">
    <property type="term" value="F:ATP binding"/>
    <property type="evidence" value="ECO:0007669"/>
    <property type="project" value="UniProtKB-KW"/>
</dbReference>
<dbReference type="AlphaFoldDB" id="A0A1I3X275"/>
<dbReference type="STRING" id="1884381.SAMN05518846_10914"/>
<evidence type="ECO:0000256" key="7">
    <source>
        <dbReference type="ARBA" id="ARBA00022840"/>
    </source>
</evidence>
<comment type="similarity">
    <text evidence="11">Belongs to the ABC transporter superfamily. UvrA family.</text>
</comment>
<evidence type="ECO:0000256" key="8">
    <source>
        <dbReference type="ARBA" id="ARBA00022881"/>
    </source>
</evidence>